<dbReference type="EMBL" id="CAJVCH010320185">
    <property type="protein sequence ID" value="CAG7786555.1"/>
    <property type="molecule type" value="Genomic_DNA"/>
</dbReference>
<dbReference type="InterPro" id="IPR017878">
    <property type="entry name" value="TB_dom"/>
</dbReference>
<keyword evidence="6" id="KW-1015">Disulfide bond</keyword>
<dbReference type="GO" id="GO:0005509">
    <property type="term" value="F:calcium ion binding"/>
    <property type="evidence" value="ECO:0007669"/>
    <property type="project" value="InterPro"/>
</dbReference>
<comment type="subcellular location">
    <subcellularLocation>
        <location evidence="1">Secreted</location>
    </subcellularLocation>
</comment>
<evidence type="ECO:0000256" key="7">
    <source>
        <dbReference type="ARBA" id="ARBA00023180"/>
    </source>
</evidence>
<dbReference type="Pfam" id="PF07645">
    <property type="entry name" value="EGF_CA"/>
    <property type="match status" value="4"/>
</dbReference>
<dbReference type="FunFam" id="2.10.25.10:FF:000010">
    <property type="entry name" value="Pro-epidermal growth factor"/>
    <property type="match status" value="1"/>
</dbReference>
<dbReference type="PROSITE" id="PS51364">
    <property type="entry name" value="TB"/>
    <property type="match status" value="1"/>
</dbReference>
<comment type="caution">
    <text evidence="11">The sequence shown here is derived from an EMBL/GenBank/DDBJ whole genome shotgun (WGS) entry which is preliminary data.</text>
</comment>
<keyword evidence="7" id="KW-0325">Glycoprotein</keyword>
<keyword evidence="3 8" id="KW-0245">EGF-like domain</keyword>
<organism evidence="11 12">
    <name type="scientific">Allacma fusca</name>
    <dbReference type="NCBI Taxonomy" id="39272"/>
    <lineage>
        <taxon>Eukaryota</taxon>
        <taxon>Metazoa</taxon>
        <taxon>Ecdysozoa</taxon>
        <taxon>Arthropoda</taxon>
        <taxon>Hexapoda</taxon>
        <taxon>Collembola</taxon>
        <taxon>Symphypleona</taxon>
        <taxon>Sminthuridae</taxon>
        <taxon>Allacma</taxon>
    </lineage>
</organism>
<dbReference type="InterPro" id="IPR000152">
    <property type="entry name" value="EGF-type_Asp/Asn_hydroxyl_site"/>
</dbReference>
<dbReference type="PANTHER" id="PTHR47333:SF4">
    <property type="entry name" value="EGF-LIKE DOMAIN-CONTAINING PROTEIN"/>
    <property type="match status" value="1"/>
</dbReference>
<dbReference type="InterPro" id="IPR049883">
    <property type="entry name" value="NOTCH1_EGF-like"/>
</dbReference>
<name>A0A8J2KGY6_9HEXA</name>
<evidence type="ECO:0000313" key="12">
    <source>
        <dbReference type="Proteomes" id="UP000708208"/>
    </source>
</evidence>
<evidence type="ECO:0000259" key="10">
    <source>
        <dbReference type="PROSITE" id="PS51364"/>
    </source>
</evidence>
<keyword evidence="12" id="KW-1185">Reference proteome</keyword>
<evidence type="ECO:0000256" key="5">
    <source>
        <dbReference type="ARBA" id="ARBA00022737"/>
    </source>
</evidence>
<accession>A0A8J2KGY6</accession>
<proteinExistence type="predicted"/>
<dbReference type="InterPro" id="IPR052080">
    <property type="entry name" value="vWF_C/EGF_Fibrillin"/>
</dbReference>
<dbReference type="PROSITE" id="PS01187">
    <property type="entry name" value="EGF_CA"/>
    <property type="match status" value="2"/>
</dbReference>
<dbReference type="PANTHER" id="PTHR47333">
    <property type="entry name" value="VON WILLEBRAND FACTOR C AND EGF DOMAIN-CONTAINING PROTEIN"/>
    <property type="match status" value="1"/>
</dbReference>
<dbReference type="AlphaFoldDB" id="A0A8J2KGY6"/>
<evidence type="ECO:0000313" key="11">
    <source>
        <dbReference type="EMBL" id="CAG7786555.1"/>
    </source>
</evidence>
<feature type="domain" description="EGF-like" evidence="9">
    <location>
        <begin position="24"/>
        <end position="63"/>
    </location>
</feature>
<gene>
    <name evidence="11" type="ORF">AFUS01_LOCUS25119</name>
</gene>
<keyword evidence="5" id="KW-0677">Repeat</keyword>
<dbReference type="CDD" id="cd00054">
    <property type="entry name" value="EGF_CA"/>
    <property type="match status" value="2"/>
</dbReference>
<dbReference type="InterPro" id="IPR001881">
    <property type="entry name" value="EGF-like_Ca-bd_dom"/>
</dbReference>
<dbReference type="FunFam" id="2.10.25.10:FF:000804">
    <property type="entry name" value="Fibrillin-1"/>
    <property type="match status" value="1"/>
</dbReference>
<dbReference type="OrthoDB" id="10045365at2759"/>
<dbReference type="SMART" id="SM00181">
    <property type="entry name" value="EGF"/>
    <property type="match status" value="4"/>
</dbReference>
<feature type="domain" description="TB" evidence="10">
    <location>
        <begin position="192"/>
        <end position="246"/>
    </location>
</feature>
<dbReference type="GO" id="GO:0005576">
    <property type="term" value="C:extracellular region"/>
    <property type="evidence" value="ECO:0007669"/>
    <property type="project" value="UniProtKB-SubCell"/>
</dbReference>
<keyword evidence="2" id="KW-0964">Secreted</keyword>
<dbReference type="SMART" id="SM00179">
    <property type="entry name" value="EGF_CA"/>
    <property type="match status" value="5"/>
</dbReference>
<evidence type="ECO:0008006" key="13">
    <source>
        <dbReference type="Google" id="ProtNLM"/>
    </source>
</evidence>
<dbReference type="PROSITE" id="PS00010">
    <property type="entry name" value="ASX_HYDROXYL"/>
    <property type="match status" value="4"/>
</dbReference>
<evidence type="ECO:0000259" key="9">
    <source>
        <dbReference type="PROSITE" id="PS50026"/>
    </source>
</evidence>
<dbReference type="Proteomes" id="UP000708208">
    <property type="component" value="Unassembled WGS sequence"/>
</dbReference>
<evidence type="ECO:0000256" key="6">
    <source>
        <dbReference type="ARBA" id="ARBA00023157"/>
    </source>
</evidence>
<dbReference type="InterPro" id="IPR000742">
    <property type="entry name" value="EGF"/>
</dbReference>
<feature type="non-terminal residue" evidence="11">
    <location>
        <position position="279"/>
    </location>
</feature>
<feature type="non-terminal residue" evidence="11">
    <location>
        <position position="1"/>
    </location>
</feature>
<evidence type="ECO:0000256" key="4">
    <source>
        <dbReference type="ARBA" id="ARBA00022729"/>
    </source>
</evidence>
<dbReference type="FunFam" id="2.10.25.10:FF:000003">
    <property type="entry name" value="fibrillin-1 isoform X1"/>
    <property type="match status" value="1"/>
</dbReference>
<evidence type="ECO:0000256" key="8">
    <source>
        <dbReference type="PROSITE-ProRule" id="PRU00076"/>
    </source>
</evidence>
<evidence type="ECO:0000256" key="3">
    <source>
        <dbReference type="ARBA" id="ARBA00022536"/>
    </source>
</evidence>
<dbReference type="Pfam" id="PF00683">
    <property type="entry name" value="TB"/>
    <property type="match status" value="1"/>
</dbReference>
<feature type="domain" description="EGF-like" evidence="9">
    <location>
        <begin position="146"/>
        <end position="187"/>
    </location>
</feature>
<evidence type="ECO:0000256" key="2">
    <source>
        <dbReference type="ARBA" id="ARBA00022525"/>
    </source>
</evidence>
<keyword evidence="4" id="KW-0732">Signal</keyword>
<dbReference type="InterPro" id="IPR026823">
    <property type="entry name" value="cEGF"/>
</dbReference>
<evidence type="ECO:0000256" key="1">
    <source>
        <dbReference type="ARBA" id="ARBA00004613"/>
    </source>
</evidence>
<comment type="caution">
    <text evidence="8">Lacks conserved residue(s) required for the propagation of feature annotation.</text>
</comment>
<protein>
    <recommendedName>
        <fullName evidence="13">Fibrillin 1</fullName>
    </recommendedName>
</protein>
<dbReference type="Pfam" id="PF12662">
    <property type="entry name" value="cEGF"/>
    <property type="match status" value="1"/>
</dbReference>
<feature type="domain" description="EGF-like" evidence="9">
    <location>
        <begin position="64"/>
        <end position="104"/>
    </location>
</feature>
<dbReference type="PROSITE" id="PS01186">
    <property type="entry name" value="EGF_2"/>
    <property type="match status" value="4"/>
</dbReference>
<dbReference type="InterPro" id="IPR018097">
    <property type="entry name" value="EGF_Ca-bd_CS"/>
</dbReference>
<sequence>TDGSFRCECPQGFVLDPTGKKCIDDNECTVSNMCGNGTCSNVDGSFECSCADGFAPGPMQICEDVDECRERSHQCAFRCHNTLGSYKCACPYGYALAPDGKHCNDVDECTTPANNCKFQCKNLIGSFMCVCPEGYQQIGSGDDCRDVNECANQPDICQNGRCVNLQGSFRCECFTGFEPSSDYTKCIDKRQGFCYHHLVGGQCTTRDSTSLTRTTKADCCCTMGAAWGPTCEHCPRSGSMQHKELCMDTGYSIDGTDIDECQILPDLCKHGSCINTLGS</sequence>
<dbReference type="FunFam" id="2.10.25.10:FF:000014">
    <property type="entry name" value="Latent-transforming growth factor beta-binding protein 3"/>
    <property type="match status" value="1"/>
</dbReference>
<reference evidence="11" key="1">
    <citation type="submission" date="2021-06" db="EMBL/GenBank/DDBJ databases">
        <authorList>
            <person name="Hodson N. C."/>
            <person name="Mongue J. A."/>
            <person name="Jaron S. K."/>
        </authorList>
    </citation>
    <scope>NUCLEOTIDE SEQUENCE</scope>
</reference>
<dbReference type="PROSITE" id="PS50026">
    <property type="entry name" value="EGF_3"/>
    <property type="match status" value="3"/>
</dbReference>
<dbReference type="InterPro" id="IPR013032">
    <property type="entry name" value="EGF-like_CS"/>
</dbReference>
<dbReference type="Pfam" id="PF12661">
    <property type="entry name" value="hEGF"/>
    <property type="match status" value="1"/>
</dbReference>